<dbReference type="InterPro" id="IPR004682">
    <property type="entry name" value="TRAP_DctP"/>
</dbReference>
<gene>
    <name evidence="3" type="ORF">BIZ92_21230</name>
</gene>
<dbReference type="AlphaFoldDB" id="A0A1R1JWU5"/>
<comment type="caution">
    <text evidence="3">The sequence shown here is derived from an EMBL/GenBank/DDBJ whole genome shotgun (WGS) entry which is preliminary data.</text>
</comment>
<sequence length="340" mass="37471">MNIRFKTRLVVLAAALSCAFAGAAAAAAADVKPRLIRFGYGLNEDSVQGRAARHLAQELEKISGGKLKMKTFGSANLGSDEQMQGALVGGAQEMMVGSTAPLAGMVKEFGVFDLPFLFNSEKEADAVLDGQLGQDLLKKLEAKGLVGLVYWENGFRNMTNSKHPIVRAEDMQGIKLRVMQNQIALGVFNTLGANAVPMPFSELFTALETRTVDGQENPITTIQSSKFYEVQPYLTITRHVYTPWVVMASKKWWDKLSPDEQKLVRQAAEASRDFERKDSRADSLKAMGTLEKAGMKINTVSPEEVARMREKVQPVVDKYTQELGPDLIRQLNAEISKARN</sequence>
<dbReference type="NCBIfam" id="TIGR00787">
    <property type="entry name" value="dctP"/>
    <property type="match status" value="1"/>
</dbReference>
<feature type="signal peptide" evidence="2">
    <location>
        <begin position="1"/>
        <end position="28"/>
    </location>
</feature>
<reference evidence="3 4" key="1">
    <citation type="submission" date="2016-09" db="EMBL/GenBank/DDBJ databases">
        <title>Phylogenomics of Achromobacter.</title>
        <authorList>
            <person name="Jeukens J."/>
            <person name="Freschi L."/>
            <person name="Vincent A.T."/>
            <person name="Emond-Rheault J.-G."/>
            <person name="Kukavica-Ibrulj I."/>
            <person name="Charette S.J."/>
            <person name="Levesque R.C."/>
        </authorList>
    </citation>
    <scope>NUCLEOTIDE SEQUENCE [LARGE SCALE GENOMIC DNA]</scope>
    <source>
        <strain evidence="3 4">AUS488</strain>
    </source>
</reference>
<evidence type="ECO:0000313" key="4">
    <source>
        <dbReference type="Proteomes" id="UP000187251"/>
    </source>
</evidence>
<protein>
    <submittedName>
        <fullName evidence="3">ABC transporter substrate-binding protein</fullName>
    </submittedName>
</protein>
<dbReference type="InterPro" id="IPR038404">
    <property type="entry name" value="TRAP_DctP_sf"/>
</dbReference>
<dbReference type="GO" id="GO:0030246">
    <property type="term" value="F:carbohydrate binding"/>
    <property type="evidence" value="ECO:0007669"/>
    <property type="project" value="TreeGrafter"/>
</dbReference>
<name>A0A1R1JWU5_ALCXX</name>
<accession>A0A1R1JWU5</accession>
<keyword evidence="1 2" id="KW-0732">Signal</keyword>
<dbReference type="RefSeq" id="WP_076410204.1">
    <property type="nucleotide sequence ID" value="NZ_AP028040.1"/>
</dbReference>
<dbReference type="GO" id="GO:0030288">
    <property type="term" value="C:outer membrane-bounded periplasmic space"/>
    <property type="evidence" value="ECO:0007669"/>
    <property type="project" value="InterPro"/>
</dbReference>
<dbReference type="OrthoDB" id="9794826at2"/>
<dbReference type="Proteomes" id="UP000187251">
    <property type="component" value="Unassembled WGS sequence"/>
</dbReference>
<dbReference type="GO" id="GO:0055085">
    <property type="term" value="P:transmembrane transport"/>
    <property type="evidence" value="ECO:0007669"/>
    <property type="project" value="InterPro"/>
</dbReference>
<evidence type="ECO:0000256" key="2">
    <source>
        <dbReference type="SAM" id="SignalP"/>
    </source>
</evidence>
<dbReference type="CDD" id="cd13679">
    <property type="entry name" value="PBP2_TRAP_YiaO_like"/>
    <property type="match status" value="1"/>
</dbReference>
<proteinExistence type="predicted"/>
<dbReference type="InterPro" id="IPR018389">
    <property type="entry name" value="DctP_fam"/>
</dbReference>
<dbReference type="EMBL" id="MJMN01000006">
    <property type="protein sequence ID" value="OMG90572.1"/>
    <property type="molecule type" value="Genomic_DNA"/>
</dbReference>
<organism evidence="3 4">
    <name type="scientific">Alcaligenes xylosoxydans xylosoxydans</name>
    <name type="common">Achromobacter xylosoxidans</name>
    <dbReference type="NCBI Taxonomy" id="85698"/>
    <lineage>
        <taxon>Bacteria</taxon>
        <taxon>Pseudomonadati</taxon>
        <taxon>Pseudomonadota</taxon>
        <taxon>Betaproteobacteria</taxon>
        <taxon>Burkholderiales</taxon>
        <taxon>Alcaligenaceae</taxon>
        <taxon>Achromobacter</taxon>
    </lineage>
</organism>
<dbReference type="NCBIfam" id="NF037995">
    <property type="entry name" value="TRAP_S1"/>
    <property type="match status" value="1"/>
</dbReference>
<dbReference type="Pfam" id="PF03480">
    <property type="entry name" value="DctP"/>
    <property type="match status" value="1"/>
</dbReference>
<evidence type="ECO:0000313" key="3">
    <source>
        <dbReference type="EMBL" id="OMG90572.1"/>
    </source>
</evidence>
<dbReference type="Gene3D" id="3.40.190.170">
    <property type="entry name" value="Bacterial extracellular solute-binding protein, family 7"/>
    <property type="match status" value="1"/>
</dbReference>
<dbReference type="PANTHER" id="PTHR33376">
    <property type="match status" value="1"/>
</dbReference>
<dbReference type="PANTHER" id="PTHR33376:SF2">
    <property type="entry name" value="DICARBOXYLATE-BINDING PERIPLASMIC PROTEIN"/>
    <property type="match status" value="1"/>
</dbReference>
<evidence type="ECO:0000256" key="1">
    <source>
        <dbReference type="ARBA" id="ARBA00022729"/>
    </source>
</evidence>
<feature type="chain" id="PRO_5010225354" evidence="2">
    <location>
        <begin position="29"/>
        <end position="340"/>
    </location>
</feature>
<dbReference type="PIRSF" id="PIRSF006470">
    <property type="entry name" value="DctB"/>
    <property type="match status" value="1"/>
</dbReference>